<accession>A0AAW3MVH5</accession>
<dbReference type="AlphaFoldDB" id="A0AAW3MVH5"/>
<dbReference type="EMBL" id="LPBJ01000047">
    <property type="protein sequence ID" value="KVP97780.1"/>
    <property type="molecule type" value="Genomic_DNA"/>
</dbReference>
<protein>
    <recommendedName>
        <fullName evidence="4">ATPase</fullName>
    </recommendedName>
</protein>
<feature type="region of interest" description="Disordered" evidence="1">
    <location>
        <begin position="113"/>
        <end position="133"/>
    </location>
</feature>
<evidence type="ECO:0000313" key="3">
    <source>
        <dbReference type="Proteomes" id="UP000056453"/>
    </source>
</evidence>
<dbReference type="Proteomes" id="UP000056453">
    <property type="component" value="Unassembled WGS sequence"/>
</dbReference>
<sequence>MSQTALEQLEQSKQRVERANARRTQIQVKLEAARQQYAEAVKEAEAAHGTADLDKLRKILVDLEADNAKAVAEFVRAVDDFEAFIARIEEALANPEAMTALLATMSPVIAAPAEAAAPADKPAEAVSFNEDDI</sequence>
<name>A0AAW3MVH5_9BURK</name>
<gene>
    <name evidence="2" type="ORF">WJ96_04215</name>
</gene>
<dbReference type="RefSeq" id="WP_059928238.1">
    <property type="nucleotide sequence ID" value="NZ_LPBG01000117.1"/>
</dbReference>
<evidence type="ECO:0008006" key="4">
    <source>
        <dbReference type="Google" id="ProtNLM"/>
    </source>
</evidence>
<organism evidence="2 3">
    <name type="scientific">Burkholderia ubonensis</name>
    <dbReference type="NCBI Taxonomy" id="101571"/>
    <lineage>
        <taxon>Bacteria</taxon>
        <taxon>Pseudomonadati</taxon>
        <taxon>Pseudomonadota</taxon>
        <taxon>Betaproteobacteria</taxon>
        <taxon>Burkholderiales</taxon>
        <taxon>Burkholderiaceae</taxon>
        <taxon>Burkholderia</taxon>
        <taxon>Burkholderia cepacia complex</taxon>
    </lineage>
</organism>
<evidence type="ECO:0000313" key="2">
    <source>
        <dbReference type="EMBL" id="KVP97780.1"/>
    </source>
</evidence>
<feature type="compositionally biased region" description="Basic and acidic residues" evidence="1">
    <location>
        <begin position="10"/>
        <end position="20"/>
    </location>
</feature>
<keyword evidence="3" id="KW-1185">Reference proteome</keyword>
<comment type="caution">
    <text evidence="2">The sequence shown here is derived from an EMBL/GenBank/DDBJ whole genome shotgun (WGS) entry which is preliminary data.</text>
</comment>
<proteinExistence type="predicted"/>
<evidence type="ECO:0000256" key="1">
    <source>
        <dbReference type="SAM" id="MobiDB-lite"/>
    </source>
</evidence>
<feature type="region of interest" description="Disordered" evidence="1">
    <location>
        <begin position="1"/>
        <end position="20"/>
    </location>
</feature>
<reference evidence="2 3" key="1">
    <citation type="submission" date="2015-11" db="EMBL/GenBank/DDBJ databases">
        <title>Expanding the genomic diversity of Burkholderia species for the development of highly accurate diagnostics.</title>
        <authorList>
            <person name="Sahl J."/>
            <person name="Keim P."/>
            <person name="Wagner D."/>
        </authorList>
    </citation>
    <scope>NUCLEOTIDE SEQUENCE [LARGE SCALE GENOMIC DNA]</scope>
    <source>
        <strain evidence="2 3">MSMB1808WGS</strain>
    </source>
</reference>